<dbReference type="InterPro" id="IPR000780">
    <property type="entry name" value="CheR_MeTrfase"/>
</dbReference>
<dbReference type="InterPro" id="IPR011006">
    <property type="entry name" value="CheY-like_superfamily"/>
</dbReference>
<feature type="domain" description="CheR-type methyltransferase" evidence="19">
    <location>
        <begin position="243"/>
        <end position="500"/>
    </location>
</feature>
<dbReference type="Gene3D" id="1.10.287.130">
    <property type="match status" value="1"/>
</dbReference>
<evidence type="ECO:0000256" key="14">
    <source>
        <dbReference type="SAM" id="Coils"/>
    </source>
</evidence>
<keyword evidence="12" id="KW-0378">Hydrolase</keyword>
<evidence type="ECO:0000256" key="15">
    <source>
        <dbReference type="SAM" id="MobiDB-lite"/>
    </source>
</evidence>
<evidence type="ECO:0000256" key="9">
    <source>
        <dbReference type="ARBA" id="ARBA00022691"/>
    </source>
</evidence>
<dbReference type="Gene3D" id="3.40.50.2300">
    <property type="match status" value="1"/>
</dbReference>
<dbReference type="Pfam" id="PF02518">
    <property type="entry name" value="HATPase_c"/>
    <property type="match status" value="1"/>
</dbReference>
<dbReference type="InterPro" id="IPR036890">
    <property type="entry name" value="HATPase_C_sf"/>
</dbReference>
<dbReference type="CDD" id="cd00082">
    <property type="entry name" value="HisKA"/>
    <property type="match status" value="1"/>
</dbReference>
<evidence type="ECO:0000259" key="18">
    <source>
        <dbReference type="PROSITE" id="PS50122"/>
    </source>
</evidence>
<evidence type="ECO:0000256" key="8">
    <source>
        <dbReference type="ARBA" id="ARBA00022679"/>
    </source>
</evidence>
<dbReference type="SUPFAM" id="SSF55874">
    <property type="entry name" value="ATPase domain of HSP90 chaperone/DNA topoisomerase II/histidine kinase"/>
    <property type="match status" value="1"/>
</dbReference>
<dbReference type="InterPro" id="IPR000014">
    <property type="entry name" value="PAS"/>
</dbReference>
<keyword evidence="14" id="KW-0175">Coiled coil</keyword>
<feature type="region of interest" description="Disordered" evidence="15">
    <location>
        <begin position="1"/>
        <end position="27"/>
    </location>
</feature>
<dbReference type="SUPFAM" id="SSF52172">
    <property type="entry name" value="CheY-like"/>
    <property type="match status" value="1"/>
</dbReference>
<proteinExistence type="inferred from homology"/>
<dbReference type="GO" id="GO:0000156">
    <property type="term" value="F:phosphorelay response regulator activity"/>
    <property type="evidence" value="ECO:0007669"/>
    <property type="project" value="InterPro"/>
</dbReference>
<dbReference type="EC" id="2.7.13.3" evidence="4"/>
<keyword evidence="8" id="KW-0808">Transferase</keyword>
<evidence type="ECO:0000256" key="10">
    <source>
        <dbReference type="ARBA" id="ARBA00022777"/>
    </source>
</evidence>
<dbReference type="SUPFAM" id="SSF47757">
    <property type="entry name" value="Chemotaxis receptor methyltransferase CheR, N-terminal domain"/>
    <property type="match status" value="1"/>
</dbReference>
<gene>
    <name evidence="20" type="ORF">NIES23_01100</name>
</gene>
<dbReference type="SMART" id="SM00138">
    <property type="entry name" value="MeTrc"/>
    <property type="match status" value="1"/>
</dbReference>
<protein>
    <recommendedName>
        <fullName evidence="11">Circadian input-output histidine kinase CikA</fullName>
        <ecNumber evidence="5">2.1.1.80</ecNumber>
        <ecNumber evidence="4">2.7.13.3</ecNumber>
    </recommendedName>
</protein>
<evidence type="ECO:0000313" key="21">
    <source>
        <dbReference type="Proteomes" id="UP000217507"/>
    </source>
</evidence>
<organism evidence="20 21">
    <name type="scientific">Trichormus variabilis NIES-23</name>
    <dbReference type="NCBI Taxonomy" id="1973479"/>
    <lineage>
        <taxon>Bacteria</taxon>
        <taxon>Bacillati</taxon>
        <taxon>Cyanobacteriota</taxon>
        <taxon>Cyanophyceae</taxon>
        <taxon>Nostocales</taxon>
        <taxon>Nostocaceae</taxon>
        <taxon>Trichormus</taxon>
    </lineage>
</organism>
<dbReference type="Gene3D" id="3.30.565.10">
    <property type="entry name" value="Histidine kinase-like ATPase, C-terminal domain"/>
    <property type="match status" value="1"/>
</dbReference>
<dbReference type="PROSITE" id="PS50123">
    <property type="entry name" value="CHER"/>
    <property type="match status" value="1"/>
</dbReference>
<dbReference type="PROSITE" id="PS50110">
    <property type="entry name" value="RESPONSE_REGULATORY"/>
    <property type="match status" value="1"/>
</dbReference>
<dbReference type="InterPro" id="IPR003661">
    <property type="entry name" value="HisK_dim/P_dom"/>
</dbReference>
<dbReference type="GO" id="GO:0006935">
    <property type="term" value="P:chemotaxis"/>
    <property type="evidence" value="ECO:0007669"/>
    <property type="project" value="UniProtKB-UniRule"/>
</dbReference>
<dbReference type="PANTHER" id="PTHR24422:SF27">
    <property type="entry name" value="PROTEIN-GLUTAMATE O-METHYLTRANSFERASE"/>
    <property type="match status" value="1"/>
</dbReference>
<dbReference type="SUPFAM" id="SSF52738">
    <property type="entry name" value="Methylesterase CheB, C-terminal domain"/>
    <property type="match status" value="1"/>
</dbReference>
<dbReference type="PROSITE" id="PS50109">
    <property type="entry name" value="HIS_KIN"/>
    <property type="match status" value="1"/>
</dbReference>
<dbReference type="InterPro" id="IPR029063">
    <property type="entry name" value="SAM-dependent_MTases_sf"/>
</dbReference>
<dbReference type="PROSITE" id="PS50122">
    <property type="entry name" value="CHEB"/>
    <property type="match status" value="1"/>
</dbReference>
<dbReference type="Pfam" id="PF01739">
    <property type="entry name" value="CheR"/>
    <property type="match status" value="1"/>
</dbReference>
<feature type="compositionally biased region" description="Polar residues" evidence="15">
    <location>
        <begin position="9"/>
        <end position="18"/>
    </location>
</feature>
<feature type="domain" description="Histidine kinase" evidence="16">
    <location>
        <begin position="1029"/>
        <end position="1247"/>
    </location>
</feature>
<dbReference type="EMBL" id="AP018216">
    <property type="protein sequence ID" value="BAY67337.1"/>
    <property type="molecule type" value="Genomic_DNA"/>
</dbReference>
<evidence type="ECO:0000256" key="5">
    <source>
        <dbReference type="ARBA" id="ARBA00012534"/>
    </source>
</evidence>
<dbReference type="Proteomes" id="UP000217507">
    <property type="component" value="Chromosome"/>
</dbReference>
<name>A0A1Z4KEJ5_ANAVA</name>
<dbReference type="CDD" id="cd16922">
    <property type="entry name" value="HATPase_EvgS-ArcB-TorS-like"/>
    <property type="match status" value="1"/>
</dbReference>
<dbReference type="Gene3D" id="3.40.50.180">
    <property type="entry name" value="Methylesterase CheB, C-terminal domain"/>
    <property type="match status" value="1"/>
</dbReference>
<dbReference type="InterPro" id="IPR005467">
    <property type="entry name" value="His_kinase_dom"/>
</dbReference>
<feature type="domain" description="Response regulatory" evidence="17">
    <location>
        <begin position="1281"/>
        <end position="1401"/>
    </location>
</feature>
<dbReference type="Pfam" id="PF03705">
    <property type="entry name" value="CheR_N"/>
    <property type="match status" value="1"/>
</dbReference>
<evidence type="ECO:0000256" key="2">
    <source>
        <dbReference type="ARBA" id="ARBA00001541"/>
    </source>
</evidence>
<evidence type="ECO:0000256" key="4">
    <source>
        <dbReference type="ARBA" id="ARBA00012438"/>
    </source>
</evidence>
<evidence type="ECO:0000256" key="11">
    <source>
        <dbReference type="ARBA" id="ARBA00074306"/>
    </source>
</evidence>
<evidence type="ECO:0000259" key="16">
    <source>
        <dbReference type="PROSITE" id="PS50109"/>
    </source>
</evidence>
<dbReference type="Gene3D" id="3.30.450.20">
    <property type="entry name" value="PAS domain"/>
    <property type="match status" value="2"/>
</dbReference>
<comment type="catalytic activity">
    <reaction evidence="1">
        <text>ATP + protein L-histidine = ADP + protein N-phospho-L-histidine.</text>
        <dbReference type="EC" id="2.7.13.3"/>
    </reaction>
</comment>
<dbReference type="SUPFAM" id="SSF47384">
    <property type="entry name" value="Homodimeric domain of signal transducing histidine kinase"/>
    <property type="match status" value="1"/>
</dbReference>
<evidence type="ECO:0000256" key="13">
    <source>
        <dbReference type="PROSITE-ProRule" id="PRU00169"/>
    </source>
</evidence>
<dbReference type="SUPFAM" id="SSF55785">
    <property type="entry name" value="PYP-like sensor domain (PAS domain)"/>
    <property type="match status" value="2"/>
</dbReference>
<comment type="catalytic activity">
    <reaction evidence="2">
        <text>L-glutamyl-[protein] + S-adenosyl-L-methionine = [protein]-L-glutamate 5-O-methyl ester + S-adenosyl-L-homocysteine</text>
        <dbReference type="Rhea" id="RHEA:24452"/>
        <dbReference type="Rhea" id="RHEA-COMP:10208"/>
        <dbReference type="Rhea" id="RHEA-COMP:10311"/>
        <dbReference type="ChEBI" id="CHEBI:29973"/>
        <dbReference type="ChEBI" id="CHEBI:57856"/>
        <dbReference type="ChEBI" id="CHEBI:59789"/>
        <dbReference type="ChEBI" id="CHEBI:82795"/>
        <dbReference type="EC" id="2.1.1.80"/>
    </reaction>
</comment>
<keyword evidence="12" id="KW-0145">Chemotaxis</keyword>
<dbReference type="GO" id="GO:0008983">
    <property type="term" value="F:protein-glutamate O-methyltransferase activity"/>
    <property type="evidence" value="ECO:0007669"/>
    <property type="project" value="UniProtKB-EC"/>
</dbReference>
<evidence type="ECO:0000256" key="6">
    <source>
        <dbReference type="ARBA" id="ARBA00022553"/>
    </source>
</evidence>
<dbReference type="SMART" id="SM00448">
    <property type="entry name" value="REC"/>
    <property type="match status" value="1"/>
</dbReference>
<dbReference type="EC" id="2.1.1.80" evidence="5"/>
<dbReference type="PANTHER" id="PTHR24422">
    <property type="entry name" value="CHEMOTAXIS PROTEIN METHYLTRANSFERASE"/>
    <property type="match status" value="1"/>
</dbReference>
<dbReference type="InterPro" id="IPR035965">
    <property type="entry name" value="PAS-like_dom_sf"/>
</dbReference>
<dbReference type="InterPro" id="IPR036097">
    <property type="entry name" value="HisK_dim/P_sf"/>
</dbReference>
<evidence type="ECO:0000259" key="17">
    <source>
        <dbReference type="PROSITE" id="PS50110"/>
    </source>
</evidence>
<feature type="domain" description="CheB-type methylesterase" evidence="18">
    <location>
        <begin position="30"/>
        <end position="209"/>
    </location>
</feature>
<evidence type="ECO:0000259" key="19">
    <source>
        <dbReference type="PROSITE" id="PS50123"/>
    </source>
</evidence>
<dbReference type="InterPro" id="IPR036804">
    <property type="entry name" value="CheR_N_sf"/>
</dbReference>
<dbReference type="CDD" id="cd17580">
    <property type="entry name" value="REC_2_DhkD-like"/>
    <property type="match status" value="1"/>
</dbReference>
<dbReference type="InterPro" id="IPR000673">
    <property type="entry name" value="Sig_transdc_resp-reg_Me-estase"/>
</dbReference>
<dbReference type="InterPro" id="IPR001789">
    <property type="entry name" value="Sig_transdc_resp-reg_receiver"/>
</dbReference>
<feature type="active site" evidence="12">
    <location>
        <position position="158"/>
    </location>
</feature>
<dbReference type="GO" id="GO:0008984">
    <property type="term" value="F:protein-glutamate methylesterase activity"/>
    <property type="evidence" value="ECO:0007669"/>
    <property type="project" value="InterPro"/>
</dbReference>
<keyword evidence="7" id="KW-0489">Methyltransferase</keyword>
<keyword evidence="6 13" id="KW-0597">Phosphoprotein</keyword>
<dbReference type="Gene3D" id="3.40.50.150">
    <property type="entry name" value="Vaccinia Virus protein VP39"/>
    <property type="match status" value="1"/>
</dbReference>
<evidence type="ECO:0000256" key="12">
    <source>
        <dbReference type="PROSITE-ProRule" id="PRU00050"/>
    </source>
</evidence>
<dbReference type="Gene3D" id="1.10.155.10">
    <property type="entry name" value="Chemotaxis receptor methyltransferase CheR, N-terminal domain"/>
    <property type="match status" value="1"/>
</dbReference>
<dbReference type="Pfam" id="PF13596">
    <property type="entry name" value="PAS_10"/>
    <property type="match status" value="1"/>
</dbReference>
<dbReference type="Pfam" id="PF00512">
    <property type="entry name" value="HisKA"/>
    <property type="match status" value="1"/>
</dbReference>
<dbReference type="Pfam" id="PF00072">
    <property type="entry name" value="Response_reg"/>
    <property type="match status" value="1"/>
</dbReference>
<evidence type="ECO:0000313" key="20">
    <source>
        <dbReference type="EMBL" id="BAY67337.1"/>
    </source>
</evidence>
<sequence>MDSRRPSKKSQPNTSTAKASEEQKGNQEELFPIVGIGASAGGLEAFTELLSHLPTDTGMGLVLVQHLSPHQKSLLTEILSRTTQMPVSEVQEGMAVEPNHVYVIPPNTRMTIAQGVLKLIPLEKIRGVSMTVDSFLISLAEDRGNRAIGVILSGGDSDGARGLETIKAAGGITFAQCEESAKVSSMPNTAVASGHVDFILTPQKIAEELANISSHPYVNHPTPSKQVDIMPEGTDSLSIIFSLLRAATGVDFTYYKQTTLKRRIQRRMMLYKLEKLEDYAQYLQNNQAEVLALYQDLLIKVTGFFRDPEAFEALKTNVFPIITKNRTPDSPIRIWVAGCSTGEEAYSMAICLLEFLADKVANTPINIFATDINEVAIEKARIGVYKPSEVADVSPERLQRFFVQVEGGYQISKPVRELCIFARQNLISDPPFSRLDLITCRNVLIYLGATVQKKLLPIFHYGLKSTGFLMLGTSETVGEFFDLFNLVDRKNKIYSRKIAPARLGIDFISQNYPLEAFNPQPKINEDVLNNQEMQKEADRIVLNQYAPVGVIVNDDLEILQFRGQTSSYLQPAPGRPSFNLLKMAKEELRLELRTAIHQAKKQEMSVRKEGIELREGEQVRQVRIDAIPFQLTAGGERYFLVLFEDMPPSVTAAPQAASKNPNVSSRQRQQMNDEQEINRLGQELATTKEYLQSIIEEQQATNQDLRAANEEILSSNEELQSTNEELETAKEEIQATNEELNTINEELQRRNVESNQVSNDLQNLLSSINIPILMLGGDMRIRRFTPTAGRIFNLIVTDIGRPLSDINHKLTIPDLEAQILEVVGTLNLKTQEVQDNDGHWYDLRIRPYRTIDHKIDGAVVVLVDIDALKRSTEELRASKDYAEAIVATIRESLVILDIDLQVITANQFFYEKFQVTPEETEHHLIYEIGDGQWNIPQLRSLLEDVLPQQTQFQNLEVEHNFERIGQKIMRLNARKMTLLDNRRMILLVIEDITQQKQLEAERTHLLAQEQSARNAAEAANHAKDEFLSILSHELRNPLNSMLGWANLLRTHQLEEVTVNQGLEAIERSAQAQNHLISDLLDVSRISSGRLRMDAQEVELIPVIEAAIAVVRLAAEAKNIQIETKLDPTHTPMLGDPIRLQQVIWNLLSNAIKFTPTKGRIDVTLEYTYFQAQIQVKDTGAGIKADFLPYVFERFRQADGTRTRSNQGLGLGLSIVRHLVELHGGTVEVESQGEGQGSTFTIKLPVQANRKENPVATVQEPVTLTNVPEIPTDNLPSLEGVRVLIVDDEPDIRLLFKLVLEEYGVKVTEVASAREALSKLRENPGCYDILLSDIGLPEEDGYLLMRQVRALSAEEGGQIPAAALTAYAGDSEYTQALAAGFQTHIAKPIEPYQLVSLVASLAGRVRGV</sequence>
<dbReference type="SUPFAM" id="SSF53335">
    <property type="entry name" value="S-adenosyl-L-methionine-dependent methyltransferases"/>
    <property type="match status" value="1"/>
</dbReference>
<dbReference type="InterPro" id="IPR022641">
    <property type="entry name" value="CheR_N"/>
</dbReference>
<feature type="modified residue" description="4-aspartylphosphate" evidence="13">
    <location>
        <position position="1332"/>
    </location>
</feature>
<dbReference type="InterPro" id="IPR022642">
    <property type="entry name" value="CheR_C"/>
</dbReference>
<feature type="active site" evidence="12">
    <location>
        <position position="39"/>
    </location>
</feature>
<dbReference type="Pfam" id="PF01339">
    <property type="entry name" value="CheB_methylest"/>
    <property type="match status" value="1"/>
</dbReference>
<feature type="coiled-coil region" evidence="14">
    <location>
        <begin position="691"/>
        <end position="764"/>
    </location>
</feature>
<dbReference type="InterPro" id="IPR050903">
    <property type="entry name" value="Bact_Chemotaxis_MeTrfase"/>
</dbReference>
<dbReference type="GO" id="GO:0000155">
    <property type="term" value="F:phosphorelay sensor kinase activity"/>
    <property type="evidence" value="ECO:0007669"/>
    <property type="project" value="InterPro"/>
</dbReference>
<dbReference type="SMART" id="SM00387">
    <property type="entry name" value="HATPase_c"/>
    <property type="match status" value="1"/>
</dbReference>
<dbReference type="InterPro" id="IPR035909">
    <property type="entry name" value="CheB_C"/>
</dbReference>
<accession>A0A1Z4KEJ5</accession>
<feature type="active site" evidence="12">
    <location>
        <position position="66"/>
    </location>
</feature>
<dbReference type="CDD" id="cd16434">
    <property type="entry name" value="CheB-CheR_fusion"/>
    <property type="match status" value="1"/>
</dbReference>
<evidence type="ECO:0000256" key="3">
    <source>
        <dbReference type="ARBA" id="ARBA00006402"/>
    </source>
</evidence>
<keyword evidence="10" id="KW-0418">Kinase</keyword>
<dbReference type="FunFam" id="3.30.565.10:FF:000010">
    <property type="entry name" value="Sensor histidine kinase RcsC"/>
    <property type="match status" value="1"/>
</dbReference>
<dbReference type="PRINTS" id="PR00996">
    <property type="entry name" value="CHERMTFRASE"/>
</dbReference>
<dbReference type="SMART" id="SM00388">
    <property type="entry name" value="HisKA"/>
    <property type="match status" value="1"/>
</dbReference>
<reference evidence="20 21" key="1">
    <citation type="submission" date="2017-06" db="EMBL/GenBank/DDBJ databases">
        <title>Genome sequencing of cyanobaciteial culture collection at National Institute for Environmental Studies (NIES).</title>
        <authorList>
            <person name="Hirose Y."/>
            <person name="Shimura Y."/>
            <person name="Fujisawa T."/>
            <person name="Nakamura Y."/>
            <person name="Kawachi M."/>
        </authorList>
    </citation>
    <scope>NUCLEOTIDE SEQUENCE [LARGE SCALE GENOMIC DNA]</scope>
    <source>
        <strain evidence="20 21">NIES-23</strain>
    </source>
</reference>
<dbReference type="InterPro" id="IPR003594">
    <property type="entry name" value="HATPase_dom"/>
</dbReference>
<keyword evidence="9" id="KW-0949">S-adenosyl-L-methionine</keyword>
<evidence type="ECO:0000256" key="1">
    <source>
        <dbReference type="ARBA" id="ARBA00000085"/>
    </source>
</evidence>
<dbReference type="GO" id="GO:0032259">
    <property type="term" value="P:methylation"/>
    <property type="evidence" value="ECO:0007669"/>
    <property type="project" value="UniProtKB-KW"/>
</dbReference>
<evidence type="ECO:0000256" key="7">
    <source>
        <dbReference type="ARBA" id="ARBA00022603"/>
    </source>
</evidence>
<comment type="similarity">
    <text evidence="3">In the N-terminal section; belongs to the phytochrome family.</text>
</comment>
<dbReference type="SMART" id="SM00091">
    <property type="entry name" value="PAS"/>
    <property type="match status" value="2"/>
</dbReference>
<dbReference type="GO" id="GO:0005737">
    <property type="term" value="C:cytoplasm"/>
    <property type="evidence" value="ECO:0007669"/>
    <property type="project" value="InterPro"/>
</dbReference>